<proteinExistence type="predicted"/>
<protein>
    <submittedName>
        <fullName evidence="2">MarR family transcriptional regulator</fullName>
    </submittedName>
</protein>
<dbReference type="InterPro" id="IPR036388">
    <property type="entry name" value="WH-like_DNA-bd_sf"/>
</dbReference>
<sequence>MSEKQMPGLGELLRYVGELVDQGAEEEYRAMSLPYRARYTPVMRALAAGAETVTEITALSSLTQGAISQSVRLMEADGLVARHSLEDGRKSGVHLSPRGRKLLKRLEPHWAITFAAIDALEKEIGHPLLQVLAKTARALERQGFAARLRAAAAHQANEDHADAK</sequence>
<dbReference type="Proteomes" id="UP001432360">
    <property type="component" value="Chromosome"/>
</dbReference>
<dbReference type="Gene3D" id="1.10.10.10">
    <property type="entry name" value="Winged helix-like DNA-binding domain superfamily/Winged helix DNA-binding domain"/>
    <property type="match status" value="1"/>
</dbReference>
<dbReference type="SUPFAM" id="SSF46785">
    <property type="entry name" value="Winged helix' DNA-binding domain"/>
    <property type="match status" value="1"/>
</dbReference>
<dbReference type="InterPro" id="IPR000835">
    <property type="entry name" value="HTH_MarR-typ"/>
</dbReference>
<reference evidence="2" key="1">
    <citation type="submission" date="2023-08" db="EMBL/GenBank/DDBJ databases">
        <title>Complete genome sequence of Sinorhizobium chiapanecum ITTG S70 isolated from Acaciella angustissima nodules in Chiapas-Mexico.</title>
        <authorList>
            <person name="Rincon-Rosales R."/>
            <person name="Rogel M.A."/>
            <person name="Rincon-Medina C.I."/>
            <person name="Guerrero G."/>
            <person name="Manzano-Gomez L.A."/>
            <person name="Lopez-Lopez A."/>
            <person name="Rincon Molina F.A."/>
            <person name="Martinez-Romero E."/>
        </authorList>
    </citation>
    <scope>NUCLEOTIDE SEQUENCE</scope>
    <source>
        <strain evidence="2">ITTG S70</strain>
    </source>
</reference>
<dbReference type="Pfam" id="PF12802">
    <property type="entry name" value="MarR_2"/>
    <property type="match status" value="1"/>
</dbReference>
<evidence type="ECO:0000313" key="3">
    <source>
        <dbReference type="Proteomes" id="UP001432360"/>
    </source>
</evidence>
<keyword evidence="3" id="KW-1185">Reference proteome</keyword>
<name>A0ABZ2B534_9HYPH</name>
<gene>
    <name evidence="2" type="ORF">RB548_13965</name>
</gene>
<evidence type="ECO:0000259" key="1">
    <source>
        <dbReference type="Pfam" id="PF12802"/>
    </source>
</evidence>
<dbReference type="RefSeq" id="WP_331371885.1">
    <property type="nucleotide sequence ID" value="NZ_CP133148.1"/>
</dbReference>
<dbReference type="EMBL" id="CP133148">
    <property type="protein sequence ID" value="WVT02614.1"/>
    <property type="molecule type" value="Genomic_DNA"/>
</dbReference>
<organism evidence="2 3">
    <name type="scientific">Sinorhizobium chiapasense</name>
    <dbReference type="NCBI Taxonomy" id="501572"/>
    <lineage>
        <taxon>Bacteria</taxon>
        <taxon>Pseudomonadati</taxon>
        <taxon>Pseudomonadota</taxon>
        <taxon>Alphaproteobacteria</taxon>
        <taxon>Hyphomicrobiales</taxon>
        <taxon>Rhizobiaceae</taxon>
        <taxon>Sinorhizobium/Ensifer group</taxon>
        <taxon>Sinorhizobium</taxon>
    </lineage>
</organism>
<accession>A0ABZ2B534</accession>
<evidence type="ECO:0000313" key="2">
    <source>
        <dbReference type="EMBL" id="WVT02614.1"/>
    </source>
</evidence>
<dbReference type="InterPro" id="IPR036390">
    <property type="entry name" value="WH_DNA-bd_sf"/>
</dbReference>
<feature type="domain" description="HTH marR-type" evidence="1">
    <location>
        <begin position="42"/>
        <end position="89"/>
    </location>
</feature>